<evidence type="ECO:0000313" key="15">
    <source>
        <dbReference type="EMBL" id="EMD39781.1"/>
    </source>
</evidence>
<gene>
    <name evidence="15" type="ORF">CERSUDRAFT_112052</name>
</gene>
<keyword evidence="12" id="KW-0472">Membrane</keyword>
<dbReference type="Gene3D" id="1.10.630.10">
    <property type="entry name" value="Cytochrome P450"/>
    <property type="match status" value="1"/>
</dbReference>
<keyword evidence="5 13" id="KW-0349">Heme</keyword>
<protein>
    <recommendedName>
        <fullName evidence="17">Cytochrome P450</fullName>
    </recommendedName>
</protein>
<dbReference type="AlphaFoldDB" id="M2RLN9"/>
<accession>M2RLN9</accession>
<keyword evidence="11 14" id="KW-0503">Monooxygenase</keyword>
<dbReference type="Pfam" id="PF00067">
    <property type="entry name" value="p450"/>
    <property type="match status" value="1"/>
</dbReference>
<dbReference type="PROSITE" id="PS00086">
    <property type="entry name" value="CYTOCHROME_P450"/>
    <property type="match status" value="1"/>
</dbReference>
<dbReference type="PRINTS" id="PR00463">
    <property type="entry name" value="EP450I"/>
</dbReference>
<dbReference type="Proteomes" id="UP000016930">
    <property type="component" value="Unassembled WGS sequence"/>
</dbReference>
<name>M2RLN9_CERS8</name>
<dbReference type="InterPro" id="IPR036396">
    <property type="entry name" value="Cyt_P450_sf"/>
</dbReference>
<dbReference type="GO" id="GO:0016705">
    <property type="term" value="F:oxidoreductase activity, acting on paired donors, with incorporation or reduction of molecular oxygen"/>
    <property type="evidence" value="ECO:0007669"/>
    <property type="project" value="InterPro"/>
</dbReference>
<evidence type="ECO:0000256" key="3">
    <source>
        <dbReference type="ARBA" id="ARBA00005179"/>
    </source>
</evidence>
<dbReference type="OrthoDB" id="2789670at2759"/>
<comment type="subcellular location">
    <subcellularLocation>
        <location evidence="2">Membrane</location>
        <topology evidence="2">Single-pass membrane protein</topology>
    </subcellularLocation>
</comment>
<dbReference type="InterPro" id="IPR017972">
    <property type="entry name" value="Cyt_P450_CS"/>
</dbReference>
<dbReference type="HOGENOM" id="CLU_001570_2_3_1"/>
<evidence type="ECO:0000313" key="16">
    <source>
        <dbReference type="Proteomes" id="UP000016930"/>
    </source>
</evidence>
<keyword evidence="8" id="KW-1133">Transmembrane helix</keyword>
<evidence type="ECO:0008006" key="17">
    <source>
        <dbReference type="Google" id="ProtNLM"/>
    </source>
</evidence>
<dbReference type="SUPFAM" id="SSF48264">
    <property type="entry name" value="Cytochrome P450"/>
    <property type="match status" value="1"/>
</dbReference>
<dbReference type="GO" id="GO:0016020">
    <property type="term" value="C:membrane"/>
    <property type="evidence" value="ECO:0007669"/>
    <property type="project" value="UniProtKB-SubCell"/>
</dbReference>
<dbReference type="InterPro" id="IPR002401">
    <property type="entry name" value="Cyt_P450_E_grp-I"/>
</dbReference>
<comment type="similarity">
    <text evidence="4 14">Belongs to the cytochrome P450 family.</text>
</comment>
<dbReference type="InterPro" id="IPR050364">
    <property type="entry name" value="Cytochrome_P450_fung"/>
</dbReference>
<evidence type="ECO:0000256" key="2">
    <source>
        <dbReference type="ARBA" id="ARBA00004167"/>
    </source>
</evidence>
<dbReference type="GO" id="GO:0020037">
    <property type="term" value="F:heme binding"/>
    <property type="evidence" value="ECO:0007669"/>
    <property type="project" value="InterPro"/>
</dbReference>
<dbReference type="GO" id="GO:0004497">
    <property type="term" value="F:monooxygenase activity"/>
    <property type="evidence" value="ECO:0007669"/>
    <property type="project" value="UniProtKB-KW"/>
</dbReference>
<dbReference type="PANTHER" id="PTHR46300">
    <property type="entry name" value="P450, PUTATIVE (EUROFUNG)-RELATED-RELATED"/>
    <property type="match status" value="1"/>
</dbReference>
<evidence type="ECO:0000256" key="14">
    <source>
        <dbReference type="RuleBase" id="RU000461"/>
    </source>
</evidence>
<keyword evidence="10 13" id="KW-0408">Iron</keyword>
<evidence type="ECO:0000256" key="9">
    <source>
        <dbReference type="ARBA" id="ARBA00023002"/>
    </source>
</evidence>
<evidence type="ECO:0000256" key="11">
    <source>
        <dbReference type="ARBA" id="ARBA00023033"/>
    </source>
</evidence>
<sequence>MAEPLCRIMSLLNALFLLILTAVPVLLWRKYKVSQSSYRNLSLPPGPKPWPLIGNALDVPSLYPWHTFAQWGQKYGDVVHIHVLGQSIIILNSAEAASDLMEKRSANYSDRLQTEMMKLMGVDWNTAVMRYGSEWRQHRRTFHQFFSQSAVQAFRPQFCEAARDLLRRLHREPAGFIRHIKYSFGASMLSIMYGIKAAEEEDRYIAMANRALEASSEAFTPGAFWVDFVPALRYIPAWVPGADFQRKAARWLLDQLAVREEPWRAMVKEVPSISLKILERISDTDDTAYAEGERIAKCITAAAYEGGADTTSSTVTSFFLAMARYPEVQKRAQEELARVVGPTRLPDFSDRPSLTYINALCKECLRWQPVTPLGFGHRSLNDDEYRGYFIPGGALVVHNTWAILHNPEEYPFPEEFQPERFIKDGQLNPEVRDPATIAFGSGRRMCPGRHFGDMSLFINLASVLHTFDITPVTDDQGNLVVPEPKMMSGSLSHPVPFKCDIKPRSPLAEALILGQVL</sequence>
<keyword evidence="16" id="KW-1185">Reference proteome</keyword>
<dbReference type="EMBL" id="KB445793">
    <property type="protein sequence ID" value="EMD39781.1"/>
    <property type="molecule type" value="Genomic_DNA"/>
</dbReference>
<dbReference type="STRING" id="914234.M2RLN9"/>
<feature type="binding site" description="axial binding residue" evidence="13">
    <location>
        <position position="446"/>
    </location>
    <ligand>
        <name>heme</name>
        <dbReference type="ChEBI" id="CHEBI:30413"/>
    </ligand>
    <ligandPart>
        <name>Fe</name>
        <dbReference type="ChEBI" id="CHEBI:18248"/>
    </ligandPart>
</feature>
<keyword evidence="9 14" id="KW-0560">Oxidoreductase</keyword>
<evidence type="ECO:0000256" key="10">
    <source>
        <dbReference type="ARBA" id="ARBA00023004"/>
    </source>
</evidence>
<evidence type="ECO:0000256" key="1">
    <source>
        <dbReference type="ARBA" id="ARBA00001971"/>
    </source>
</evidence>
<dbReference type="InterPro" id="IPR001128">
    <property type="entry name" value="Cyt_P450"/>
</dbReference>
<evidence type="ECO:0000256" key="12">
    <source>
        <dbReference type="ARBA" id="ARBA00023136"/>
    </source>
</evidence>
<evidence type="ECO:0000256" key="13">
    <source>
        <dbReference type="PIRSR" id="PIRSR602401-1"/>
    </source>
</evidence>
<keyword evidence="7 13" id="KW-0479">Metal-binding</keyword>
<evidence type="ECO:0000256" key="7">
    <source>
        <dbReference type="ARBA" id="ARBA00022723"/>
    </source>
</evidence>
<organism evidence="15 16">
    <name type="scientific">Ceriporiopsis subvermispora (strain B)</name>
    <name type="common">White-rot fungus</name>
    <name type="synonym">Gelatoporia subvermispora</name>
    <dbReference type="NCBI Taxonomy" id="914234"/>
    <lineage>
        <taxon>Eukaryota</taxon>
        <taxon>Fungi</taxon>
        <taxon>Dikarya</taxon>
        <taxon>Basidiomycota</taxon>
        <taxon>Agaricomycotina</taxon>
        <taxon>Agaricomycetes</taxon>
        <taxon>Polyporales</taxon>
        <taxon>Gelatoporiaceae</taxon>
        <taxon>Gelatoporia</taxon>
    </lineage>
</organism>
<evidence type="ECO:0000256" key="8">
    <source>
        <dbReference type="ARBA" id="ARBA00022989"/>
    </source>
</evidence>
<comment type="cofactor">
    <cofactor evidence="1 13">
        <name>heme</name>
        <dbReference type="ChEBI" id="CHEBI:30413"/>
    </cofactor>
</comment>
<dbReference type="CDD" id="cd11065">
    <property type="entry name" value="CYP64-like"/>
    <property type="match status" value="1"/>
</dbReference>
<evidence type="ECO:0000256" key="4">
    <source>
        <dbReference type="ARBA" id="ARBA00010617"/>
    </source>
</evidence>
<keyword evidence="6" id="KW-0812">Transmembrane</keyword>
<dbReference type="PRINTS" id="PR00385">
    <property type="entry name" value="P450"/>
</dbReference>
<proteinExistence type="inferred from homology"/>
<comment type="pathway">
    <text evidence="3">Secondary metabolite biosynthesis.</text>
</comment>
<evidence type="ECO:0000256" key="5">
    <source>
        <dbReference type="ARBA" id="ARBA00022617"/>
    </source>
</evidence>
<dbReference type="GO" id="GO:0005506">
    <property type="term" value="F:iron ion binding"/>
    <property type="evidence" value="ECO:0007669"/>
    <property type="project" value="InterPro"/>
</dbReference>
<reference evidence="15 16" key="1">
    <citation type="journal article" date="2012" name="Proc. Natl. Acad. Sci. U.S.A.">
        <title>Comparative genomics of Ceriporiopsis subvermispora and Phanerochaete chrysosporium provide insight into selective ligninolysis.</title>
        <authorList>
            <person name="Fernandez-Fueyo E."/>
            <person name="Ruiz-Duenas F.J."/>
            <person name="Ferreira P."/>
            <person name="Floudas D."/>
            <person name="Hibbett D.S."/>
            <person name="Canessa P."/>
            <person name="Larrondo L.F."/>
            <person name="James T.Y."/>
            <person name="Seelenfreund D."/>
            <person name="Lobos S."/>
            <person name="Polanco R."/>
            <person name="Tello M."/>
            <person name="Honda Y."/>
            <person name="Watanabe T."/>
            <person name="Watanabe T."/>
            <person name="Ryu J.S."/>
            <person name="Kubicek C.P."/>
            <person name="Schmoll M."/>
            <person name="Gaskell J."/>
            <person name="Hammel K.E."/>
            <person name="St John F.J."/>
            <person name="Vanden Wymelenberg A."/>
            <person name="Sabat G."/>
            <person name="Splinter BonDurant S."/>
            <person name="Syed K."/>
            <person name="Yadav J.S."/>
            <person name="Doddapaneni H."/>
            <person name="Subramanian V."/>
            <person name="Lavin J.L."/>
            <person name="Oguiza J.A."/>
            <person name="Perez G."/>
            <person name="Pisabarro A.G."/>
            <person name="Ramirez L."/>
            <person name="Santoyo F."/>
            <person name="Master E."/>
            <person name="Coutinho P.M."/>
            <person name="Henrissat B."/>
            <person name="Lombard V."/>
            <person name="Magnuson J.K."/>
            <person name="Kuees U."/>
            <person name="Hori C."/>
            <person name="Igarashi K."/>
            <person name="Samejima M."/>
            <person name="Held B.W."/>
            <person name="Barry K.W."/>
            <person name="LaButti K.M."/>
            <person name="Lapidus A."/>
            <person name="Lindquist E.A."/>
            <person name="Lucas S.M."/>
            <person name="Riley R."/>
            <person name="Salamov A.A."/>
            <person name="Hoffmeister D."/>
            <person name="Schwenk D."/>
            <person name="Hadar Y."/>
            <person name="Yarden O."/>
            <person name="de Vries R.P."/>
            <person name="Wiebenga A."/>
            <person name="Stenlid J."/>
            <person name="Eastwood D."/>
            <person name="Grigoriev I.V."/>
            <person name="Berka R.M."/>
            <person name="Blanchette R.A."/>
            <person name="Kersten P."/>
            <person name="Martinez A.T."/>
            <person name="Vicuna R."/>
            <person name="Cullen D."/>
        </authorList>
    </citation>
    <scope>NUCLEOTIDE SEQUENCE [LARGE SCALE GENOMIC DNA]</scope>
    <source>
        <strain evidence="15 16">B</strain>
    </source>
</reference>
<dbReference type="PANTHER" id="PTHR46300:SF7">
    <property type="entry name" value="P450, PUTATIVE (EUROFUNG)-RELATED"/>
    <property type="match status" value="1"/>
</dbReference>
<evidence type="ECO:0000256" key="6">
    <source>
        <dbReference type="ARBA" id="ARBA00022692"/>
    </source>
</evidence>